<dbReference type="Gene3D" id="1.10.3720.10">
    <property type="entry name" value="MetI-like"/>
    <property type="match status" value="1"/>
</dbReference>
<evidence type="ECO:0000256" key="7">
    <source>
        <dbReference type="RuleBase" id="RU363032"/>
    </source>
</evidence>
<evidence type="ECO:0000313" key="11">
    <source>
        <dbReference type="Proteomes" id="UP000278440"/>
    </source>
</evidence>
<reference evidence="10 11" key="1">
    <citation type="submission" date="2018-10" db="EMBL/GenBank/DDBJ databases">
        <title>Sequencing the genomes of 1000 actinobacteria strains.</title>
        <authorList>
            <person name="Klenk H.-P."/>
        </authorList>
    </citation>
    <scope>NUCLEOTIDE SEQUENCE [LARGE SCALE GENOMIC DNA]</scope>
    <source>
        <strain evidence="10 11">DSM 44267</strain>
    </source>
</reference>
<comment type="subcellular location">
    <subcellularLocation>
        <location evidence="1 7">Cell membrane</location>
        <topology evidence="1 7">Multi-pass membrane protein</topology>
    </subcellularLocation>
</comment>
<proteinExistence type="inferred from homology"/>
<dbReference type="Proteomes" id="UP000278440">
    <property type="component" value="Unassembled WGS sequence"/>
</dbReference>
<keyword evidence="2 7" id="KW-0813">Transport</keyword>
<keyword evidence="11" id="KW-1185">Reference proteome</keyword>
<name>A0A495Y318_9MICO</name>
<gene>
    <name evidence="10" type="ORF">DFJ68_3029</name>
</gene>
<evidence type="ECO:0000256" key="1">
    <source>
        <dbReference type="ARBA" id="ARBA00004651"/>
    </source>
</evidence>
<feature type="transmembrane region" description="Helical" evidence="7">
    <location>
        <begin position="41"/>
        <end position="67"/>
    </location>
</feature>
<evidence type="ECO:0000256" key="8">
    <source>
        <dbReference type="SAM" id="MobiDB-lite"/>
    </source>
</evidence>
<dbReference type="InterPro" id="IPR000515">
    <property type="entry name" value="MetI-like"/>
</dbReference>
<dbReference type="CDD" id="cd06261">
    <property type="entry name" value="TM_PBP2"/>
    <property type="match status" value="1"/>
</dbReference>
<dbReference type="GO" id="GO:0055085">
    <property type="term" value="P:transmembrane transport"/>
    <property type="evidence" value="ECO:0007669"/>
    <property type="project" value="InterPro"/>
</dbReference>
<keyword evidence="6 7" id="KW-0472">Membrane</keyword>
<feature type="domain" description="ABC transmembrane type-1" evidence="9">
    <location>
        <begin position="102"/>
        <end position="313"/>
    </location>
</feature>
<dbReference type="GO" id="GO:0005886">
    <property type="term" value="C:plasma membrane"/>
    <property type="evidence" value="ECO:0007669"/>
    <property type="project" value="UniProtKB-SubCell"/>
</dbReference>
<sequence length="320" mass="34310">MTTTADTGRGGGPARGHDHDPAPGAPRSLVSRLLGRQPLGILFALPYAVYLAAIFAYPLGLAVYISFHDYFFAAPRARVSRPFVGLQNYADAIADPDVRQAFRNVLVFLVINVPITVVLALLLAVALNTVVQARTFFRVAYYVPYVTASVAVVAVWLFLFSGDGLVSRLLGPLAPDPPWLVNESLALPVIAVFVAWKQLGFFILLYLAALQNVPKELYESASVDGAGRWRSFLAVTVPGVRPATALVVILATITGANLFTEPYLLTNGGGPDGASSSPVLVMYQKGIEQGNPDIASAIGVILVILVLVISLINRRLLERD</sequence>
<evidence type="ECO:0000313" key="10">
    <source>
        <dbReference type="EMBL" id="RKT79556.1"/>
    </source>
</evidence>
<evidence type="ECO:0000256" key="4">
    <source>
        <dbReference type="ARBA" id="ARBA00022692"/>
    </source>
</evidence>
<dbReference type="OrthoDB" id="9805974at2"/>
<dbReference type="RefSeq" id="WP_121034441.1">
    <property type="nucleotide sequence ID" value="NZ_RBXT01000001.1"/>
</dbReference>
<dbReference type="PANTHER" id="PTHR30193:SF41">
    <property type="entry name" value="DIACETYLCHITOBIOSE UPTAKE SYSTEM PERMEASE PROTEIN NGCF"/>
    <property type="match status" value="1"/>
</dbReference>
<feature type="region of interest" description="Disordered" evidence="8">
    <location>
        <begin position="1"/>
        <end position="23"/>
    </location>
</feature>
<evidence type="ECO:0000256" key="2">
    <source>
        <dbReference type="ARBA" id="ARBA00022448"/>
    </source>
</evidence>
<feature type="transmembrane region" description="Helical" evidence="7">
    <location>
        <begin position="139"/>
        <end position="159"/>
    </location>
</feature>
<accession>A0A495Y318</accession>
<dbReference type="AlphaFoldDB" id="A0A495Y318"/>
<protein>
    <submittedName>
        <fullName evidence="10">Carbohydrate ABC transporter membrane protein 1 (CUT1 family)</fullName>
    </submittedName>
</protein>
<feature type="transmembrane region" description="Helical" evidence="7">
    <location>
        <begin position="105"/>
        <end position="127"/>
    </location>
</feature>
<dbReference type="SUPFAM" id="SSF161098">
    <property type="entry name" value="MetI-like"/>
    <property type="match status" value="1"/>
</dbReference>
<keyword evidence="3" id="KW-1003">Cell membrane</keyword>
<keyword evidence="5 7" id="KW-1133">Transmembrane helix</keyword>
<dbReference type="EMBL" id="RBXT01000001">
    <property type="protein sequence ID" value="RKT79556.1"/>
    <property type="molecule type" value="Genomic_DNA"/>
</dbReference>
<feature type="transmembrane region" description="Helical" evidence="7">
    <location>
        <begin position="231"/>
        <end position="253"/>
    </location>
</feature>
<dbReference type="InterPro" id="IPR051393">
    <property type="entry name" value="ABC_transporter_permease"/>
</dbReference>
<evidence type="ECO:0000256" key="5">
    <source>
        <dbReference type="ARBA" id="ARBA00022989"/>
    </source>
</evidence>
<evidence type="ECO:0000259" key="9">
    <source>
        <dbReference type="PROSITE" id="PS50928"/>
    </source>
</evidence>
<evidence type="ECO:0000256" key="6">
    <source>
        <dbReference type="ARBA" id="ARBA00023136"/>
    </source>
</evidence>
<dbReference type="PANTHER" id="PTHR30193">
    <property type="entry name" value="ABC TRANSPORTER PERMEASE PROTEIN"/>
    <property type="match status" value="1"/>
</dbReference>
<evidence type="ECO:0000256" key="3">
    <source>
        <dbReference type="ARBA" id="ARBA00022475"/>
    </source>
</evidence>
<feature type="transmembrane region" description="Helical" evidence="7">
    <location>
        <begin position="185"/>
        <end position="210"/>
    </location>
</feature>
<comment type="similarity">
    <text evidence="7">Belongs to the binding-protein-dependent transport system permease family.</text>
</comment>
<dbReference type="Pfam" id="PF00528">
    <property type="entry name" value="BPD_transp_1"/>
    <property type="match status" value="1"/>
</dbReference>
<feature type="transmembrane region" description="Helical" evidence="7">
    <location>
        <begin position="294"/>
        <end position="312"/>
    </location>
</feature>
<organism evidence="10 11">
    <name type="scientific">Terracoccus luteus</name>
    <dbReference type="NCBI Taxonomy" id="53356"/>
    <lineage>
        <taxon>Bacteria</taxon>
        <taxon>Bacillati</taxon>
        <taxon>Actinomycetota</taxon>
        <taxon>Actinomycetes</taxon>
        <taxon>Micrococcales</taxon>
        <taxon>Intrasporangiaceae</taxon>
        <taxon>Terracoccus</taxon>
    </lineage>
</organism>
<comment type="caution">
    <text evidence="10">The sequence shown here is derived from an EMBL/GenBank/DDBJ whole genome shotgun (WGS) entry which is preliminary data.</text>
</comment>
<dbReference type="InterPro" id="IPR035906">
    <property type="entry name" value="MetI-like_sf"/>
</dbReference>
<dbReference type="PROSITE" id="PS50928">
    <property type="entry name" value="ABC_TM1"/>
    <property type="match status" value="1"/>
</dbReference>
<keyword evidence="4 7" id="KW-0812">Transmembrane</keyword>